<sequence>MVQFVEARCGNSNTSTGVYHHNIGSAVTGYPRLARYMATAENLSVFRQFRYLQTRIMLQLQDELRELETLLYRLDERDREFPGMLRSREYCDKRSQTRKMLLHRTRRKWMDYGISRNAFVRYVLANKRPAEFIGKTNDVRSLKNASRYQLGYLSSFFRPRPPIDGNENFLVADGDLKSVRPDGDGVWLDEVLLYLMIRYECRPLRWLFGSKVSHTKFRLCAPERSET</sequence>
<dbReference type="AlphaFoldDB" id="A0A0G4LD69"/>
<dbReference type="Pfam" id="PF20237">
    <property type="entry name" value="DUF6594"/>
    <property type="match status" value="1"/>
</dbReference>
<name>A0A0G4LD69_VERLO</name>
<gene>
    <name evidence="2" type="ORF">BN1723_012014</name>
</gene>
<reference evidence="3" key="1">
    <citation type="submission" date="2015-05" db="EMBL/GenBank/DDBJ databases">
        <authorList>
            <person name="Fogelqvist Johan"/>
        </authorList>
    </citation>
    <scope>NUCLEOTIDE SEQUENCE [LARGE SCALE GENOMIC DNA]</scope>
</reference>
<dbReference type="Proteomes" id="UP000045706">
    <property type="component" value="Unassembled WGS sequence"/>
</dbReference>
<dbReference type="EMBL" id="CVQI01010557">
    <property type="protein sequence ID" value="CRK20003.1"/>
    <property type="molecule type" value="Genomic_DNA"/>
</dbReference>
<evidence type="ECO:0000313" key="2">
    <source>
        <dbReference type="EMBL" id="CRK20003.1"/>
    </source>
</evidence>
<dbReference type="InterPro" id="IPR046529">
    <property type="entry name" value="DUF6594"/>
</dbReference>
<accession>A0A0G4LD69</accession>
<dbReference type="PANTHER" id="PTHR34502">
    <property type="entry name" value="DUF6594 DOMAIN-CONTAINING PROTEIN-RELATED"/>
    <property type="match status" value="1"/>
</dbReference>
<proteinExistence type="predicted"/>
<evidence type="ECO:0000313" key="3">
    <source>
        <dbReference type="Proteomes" id="UP000045706"/>
    </source>
</evidence>
<feature type="domain" description="DUF6594" evidence="1">
    <location>
        <begin position="30"/>
        <end position="202"/>
    </location>
</feature>
<dbReference type="PANTHER" id="PTHR34502:SF3">
    <property type="entry name" value="DUF6594 DOMAIN-CONTAINING PROTEIN"/>
    <property type="match status" value="1"/>
</dbReference>
<organism evidence="2 3">
    <name type="scientific">Verticillium longisporum</name>
    <name type="common">Verticillium dahliae var. longisporum</name>
    <dbReference type="NCBI Taxonomy" id="100787"/>
    <lineage>
        <taxon>Eukaryota</taxon>
        <taxon>Fungi</taxon>
        <taxon>Dikarya</taxon>
        <taxon>Ascomycota</taxon>
        <taxon>Pezizomycotina</taxon>
        <taxon>Sordariomycetes</taxon>
        <taxon>Hypocreomycetidae</taxon>
        <taxon>Glomerellales</taxon>
        <taxon>Plectosphaerellaceae</taxon>
        <taxon>Verticillium</taxon>
    </lineage>
</organism>
<evidence type="ECO:0000259" key="1">
    <source>
        <dbReference type="Pfam" id="PF20237"/>
    </source>
</evidence>
<protein>
    <recommendedName>
        <fullName evidence="1">DUF6594 domain-containing protein</fullName>
    </recommendedName>
</protein>